<evidence type="ECO:0000313" key="4">
    <source>
        <dbReference type="Proteomes" id="UP001054821"/>
    </source>
</evidence>
<dbReference type="Proteomes" id="UP000327085">
    <property type="component" value="Chromosome 4"/>
</dbReference>
<reference evidence="3" key="2">
    <citation type="journal article" date="2020" name="Plant J.">
        <title>Transposons played a major role in the diversification between the closely related almond and peach genomes: results from the almond genome sequence.</title>
        <authorList>
            <person name="Alioto T."/>
            <person name="Alexiou K.G."/>
            <person name="Bardil A."/>
            <person name="Barteri F."/>
            <person name="Castanera R."/>
            <person name="Cruz F."/>
            <person name="Dhingra A."/>
            <person name="Duval H."/>
            <person name="Fernandez I Marti A."/>
            <person name="Frias L."/>
            <person name="Galan B."/>
            <person name="Garcia J.L."/>
            <person name="Howad W."/>
            <person name="Gomez-Garrido J."/>
            <person name="Gut M."/>
            <person name="Julca I."/>
            <person name="Morata J."/>
            <person name="Puigdomenech P."/>
            <person name="Ribeca P."/>
            <person name="Rubio Cabetas M.J."/>
            <person name="Vlasova A."/>
            <person name="Wirthensohn M."/>
            <person name="Garcia-Mas J."/>
            <person name="Gabaldon T."/>
            <person name="Casacuberta J.M."/>
            <person name="Arus P."/>
        </authorList>
    </citation>
    <scope>NUCLEOTIDE SEQUENCE [LARGE SCALE GENOMIC DNA]</scope>
    <source>
        <strain evidence="3">cv. Texas</strain>
    </source>
</reference>
<dbReference type="AlphaFoldDB" id="A0A5E4FH10"/>
<dbReference type="Proteomes" id="UP001054821">
    <property type="component" value="Chromosome 4"/>
</dbReference>
<accession>A0A5E4FH10</accession>
<keyword evidence="4" id="KW-1185">Reference proteome</keyword>
<evidence type="ECO:0000313" key="3">
    <source>
        <dbReference type="Proteomes" id="UP000327085"/>
    </source>
</evidence>
<evidence type="ECO:0000313" key="2">
    <source>
        <dbReference type="EMBL" id="VVA27166.1"/>
    </source>
</evidence>
<dbReference type="InParanoid" id="A0A5E4FH10"/>
<dbReference type="EMBL" id="JAJFAZ020000004">
    <property type="protein sequence ID" value="KAI5335064.1"/>
    <property type="molecule type" value="Genomic_DNA"/>
</dbReference>
<organism evidence="2 3">
    <name type="scientific">Prunus dulcis</name>
    <name type="common">Almond</name>
    <name type="synonym">Amygdalus dulcis</name>
    <dbReference type="NCBI Taxonomy" id="3755"/>
    <lineage>
        <taxon>Eukaryota</taxon>
        <taxon>Viridiplantae</taxon>
        <taxon>Streptophyta</taxon>
        <taxon>Embryophyta</taxon>
        <taxon>Tracheophyta</taxon>
        <taxon>Spermatophyta</taxon>
        <taxon>Magnoliopsida</taxon>
        <taxon>eudicotyledons</taxon>
        <taxon>Gunneridae</taxon>
        <taxon>Pentapetalae</taxon>
        <taxon>rosids</taxon>
        <taxon>fabids</taxon>
        <taxon>Rosales</taxon>
        <taxon>Rosaceae</taxon>
        <taxon>Amygdaloideae</taxon>
        <taxon>Amygdaleae</taxon>
        <taxon>Prunus</taxon>
    </lineage>
</organism>
<gene>
    <name evidence="2" type="ORF">ALMOND_2B009077</name>
    <name evidence="1" type="ORF">L3X38_025197</name>
</gene>
<name>A0A5E4FH10_PRUDU</name>
<dbReference type="Gramene" id="VVA27166">
    <property type="protein sequence ID" value="VVA27166"/>
    <property type="gene ID" value="Prudul26B009077"/>
</dbReference>
<evidence type="ECO:0000313" key="1">
    <source>
        <dbReference type="EMBL" id="KAI5335064.1"/>
    </source>
</evidence>
<reference evidence="1 4" key="3">
    <citation type="journal article" date="2022" name="G3 (Bethesda)">
        <title>Whole-genome sequence and methylome profiling of the almond [Prunus dulcis (Mill.) D.A. Webb] cultivar 'Nonpareil'.</title>
        <authorList>
            <person name="D'Amico-Willman K.M."/>
            <person name="Ouma W.Z."/>
            <person name="Meulia T."/>
            <person name="Sideli G.M."/>
            <person name="Gradziel T.M."/>
            <person name="Fresnedo-Ramirez J."/>
        </authorList>
    </citation>
    <scope>NUCLEOTIDE SEQUENCE [LARGE SCALE GENOMIC DNA]</scope>
    <source>
        <strain evidence="1">Clone GOH B32 T37-40</strain>
    </source>
</reference>
<sequence length="103" mass="11878">MTRYVEPNSFAEITYDPNWHQAMQLEIYALETNYLSHHQTETEELKSLYTDRAHRAAEIPARSPICSVSAESVKWAAPTIRVAEMLAVADRDFDARRPKCRPL</sequence>
<proteinExistence type="predicted"/>
<reference evidence="2" key="1">
    <citation type="submission" date="2019-07" db="EMBL/GenBank/DDBJ databases">
        <authorList>
            <person name="Alioto T."/>
            <person name="Alioto T."/>
            <person name="Gomez Garrido J."/>
        </authorList>
    </citation>
    <scope>NUCLEOTIDE SEQUENCE</scope>
</reference>
<protein>
    <submittedName>
        <fullName evidence="2">Uncharacterized protein</fullName>
    </submittedName>
</protein>
<dbReference type="EMBL" id="CABIKO010000117">
    <property type="protein sequence ID" value="VVA27166.1"/>
    <property type="molecule type" value="Genomic_DNA"/>
</dbReference>